<keyword evidence="3 5" id="KW-1133">Transmembrane helix</keyword>
<reference evidence="7 8" key="1">
    <citation type="submission" date="2020-04" db="EMBL/GenBank/DDBJ databases">
        <authorList>
            <person name="De Canck E."/>
        </authorList>
    </citation>
    <scope>NUCLEOTIDE SEQUENCE [LARGE SCALE GENOMIC DNA]</scope>
    <source>
        <strain evidence="7 8">LMG 28138</strain>
    </source>
</reference>
<evidence type="ECO:0000256" key="2">
    <source>
        <dbReference type="ARBA" id="ARBA00022692"/>
    </source>
</evidence>
<dbReference type="Proteomes" id="UP000494115">
    <property type="component" value="Unassembled WGS sequence"/>
</dbReference>
<dbReference type="GO" id="GO:0016020">
    <property type="term" value="C:membrane"/>
    <property type="evidence" value="ECO:0007669"/>
    <property type="project" value="UniProtKB-SubCell"/>
</dbReference>
<evidence type="ECO:0000313" key="8">
    <source>
        <dbReference type="Proteomes" id="UP000494115"/>
    </source>
</evidence>
<feature type="transmembrane region" description="Helical" evidence="5">
    <location>
        <begin position="124"/>
        <end position="150"/>
    </location>
</feature>
<dbReference type="Pfam" id="PF13664">
    <property type="entry name" value="DUF4149"/>
    <property type="match status" value="1"/>
</dbReference>
<dbReference type="InterPro" id="IPR025423">
    <property type="entry name" value="TMEM205-like"/>
</dbReference>
<keyword evidence="4 5" id="KW-0472">Membrane</keyword>
<gene>
    <name evidence="7" type="ORF">LMG28138_02387</name>
</gene>
<feature type="transmembrane region" description="Helical" evidence="5">
    <location>
        <begin position="12"/>
        <end position="32"/>
    </location>
</feature>
<keyword evidence="2 5" id="KW-0812">Transmembrane</keyword>
<dbReference type="EMBL" id="CADIKM010000008">
    <property type="protein sequence ID" value="CAB3787194.1"/>
    <property type="molecule type" value="Genomic_DNA"/>
</dbReference>
<protein>
    <recommendedName>
        <fullName evidence="6">TMEM205-like domain-containing protein</fullName>
    </recommendedName>
</protein>
<organism evidence="7 8">
    <name type="scientific">Pararobbsia alpina</name>
    <dbReference type="NCBI Taxonomy" id="621374"/>
    <lineage>
        <taxon>Bacteria</taxon>
        <taxon>Pseudomonadati</taxon>
        <taxon>Pseudomonadota</taxon>
        <taxon>Betaproteobacteria</taxon>
        <taxon>Burkholderiales</taxon>
        <taxon>Burkholderiaceae</taxon>
        <taxon>Pararobbsia</taxon>
    </lineage>
</organism>
<feature type="transmembrane region" description="Helical" evidence="5">
    <location>
        <begin position="85"/>
        <end position="104"/>
    </location>
</feature>
<accession>A0A6S7B6B7</accession>
<keyword evidence="8" id="KW-1185">Reference proteome</keyword>
<comment type="subcellular location">
    <subcellularLocation>
        <location evidence="1">Membrane</location>
    </subcellularLocation>
</comment>
<feature type="transmembrane region" description="Helical" evidence="5">
    <location>
        <begin position="44"/>
        <end position="64"/>
    </location>
</feature>
<dbReference type="RefSeq" id="WP_175104953.1">
    <property type="nucleotide sequence ID" value="NZ_CADIKM010000008.1"/>
</dbReference>
<evidence type="ECO:0000256" key="5">
    <source>
        <dbReference type="SAM" id="Phobius"/>
    </source>
</evidence>
<proteinExistence type="predicted"/>
<sequence length="162" mass="17481">MGHRLFNLFTTIWVGSLLTTGYIVAPTLFSLLSRTEAGDVAASLFRTQGFLSIVCGLVLLVIANRAIRLAAGGQGVQTLRRARRLVVAMIVCTLLGYFALQPWMNSLRLAAQAAGTDVGHSAFATRFGILHGVSSVFYLIESLLGVWLVCLRRVPDTFAIPG</sequence>
<evidence type="ECO:0000259" key="6">
    <source>
        <dbReference type="Pfam" id="PF13664"/>
    </source>
</evidence>
<evidence type="ECO:0000256" key="4">
    <source>
        <dbReference type="ARBA" id="ARBA00023136"/>
    </source>
</evidence>
<name>A0A6S7B6B7_9BURK</name>
<evidence type="ECO:0000256" key="3">
    <source>
        <dbReference type="ARBA" id="ARBA00022989"/>
    </source>
</evidence>
<evidence type="ECO:0000313" key="7">
    <source>
        <dbReference type="EMBL" id="CAB3787194.1"/>
    </source>
</evidence>
<dbReference type="AlphaFoldDB" id="A0A6S7B6B7"/>
<evidence type="ECO:0000256" key="1">
    <source>
        <dbReference type="ARBA" id="ARBA00004370"/>
    </source>
</evidence>
<feature type="domain" description="TMEM205-like" evidence="6">
    <location>
        <begin position="8"/>
        <end position="110"/>
    </location>
</feature>